<dbReference type="GO" id="GO:0007165">
    <property type="term" value="P:signal transduction"/>
    <property type="evidence" value="ECO:0000318"/>
    <property type="project" value="GO_Central"/>
</dbReference>
<dbReference type="SUPFAM" id="SSF52058">
    <property type="entry name" value="L domain-like"/>
    <property type="match status" value="2"/>
</dbReference>
<reference evidence="14" key="1">
    <citation type="submission" date="2025-08" db="UniProtKB">
        <authorList>
            <consortium name="RefSeq"/>
        </authorList>
    </citation>
    <scope>IDENTIFICATION</scope>
</reference>
<evidence type="ECO:0000256" key="4">
    <source>
        <dbReference type="ARBA" id="ARBA00022729"/>
    </source>
</evidence>
<dbReference type="STRING" id="4432.A0A1U7ZH84"/>
<evidence type="ECO:0000256" key="11">
    <source>
        <dbReference type="SAM" id="SignalP"/>
    </source>
</evidence>
<feature type="compositionally biased region" description="Low complexity" evidence="10">
    <location>
        <begin position="463"/>
        <end position="474"/>
    </location>
</feature>
<evidence type="ECO:0000256" key="1">
    <source>
        <dbReference type="ARBA" id="ARBA00004167"/>
    </source>
</evidence>
<dbReference type="GeneID" id="104590127"/>
<dbReference type="Pfam" id="PF13855">
    <property type="entry name" value="LRR_8"/>
    <property type="match status" value="1"/>
</dbReference>
<evidence type="ECO:0000256" key="7">
    <source>
        <dbReference type="ARBA" id="ARBA00023136"/>
    </source>
</evidence>
<keyword evidence="7" id="KW-0472">Membrane</keyword>
<evidence type="ECO:0000256" key="3">
    <source>
        <dbReference type="ARBA" id="ARBA00022692"/>
    </source>
</evidence>
<dbReference type="KEGG" id="nnu:104590127"/>
<name>A0A1U7ZH84_NELNU</name>
<evidence type="ECO:0000256" key="5">
    <source>
        <dbReference type="ARBA" id="ARBA00022737"/>
    </source>
</evidence>
<sequence>MGEDNKPFYRLPFLLLSIFHLVSVVISDDAFVMNKLAASLKPTPSGWSGSDPCKWTGVNCDSNHRITAINLASRSLSGTLPSDLNQLSQLQILSLQNNIISGPLPSLANLTNLEEAFLDRNNFTSVPLSFFVGLESLQVLSLGENYNLAPWSIPLDLVQSSSLVTFYASKANVVGMIPDIFRSFPNLQSLRLSYNRLTGPLPPSFNGSNIQNLWLNNQDYGLSGTIEVLGTMAQLTQVWLQGNKLSGLIPDLSACTSLFDLQLRDNQFTGVVPTTLMSLPSLLNVSLSNNKLMGSFPEFNSNVQAIIGGINNFCNLKPGSCDSQVTALIAVAGGFGYPMTLADAWDGNDPCHGWRFITCDTKNKNVTVINLAKQHLSGKISPAIANLTSLRDLFLNDNNLTGPIPDALTTLPQLRVLDLSNNNLTGKIPAFPERVTVSISGNALLGHNSISSEEGGGSTDTLSSANSPGGSPKSPSFSPAIFAGTVVVLVFHVLRF</sequence>
<dbReference type="AlphaFoldDB" id="A0A1U7ZH84"/>
<dbReference type="FunFam" id="3.80.10.10:FF:000129">
    <property type="entry name" value="Leucine-rich repeat receptor-like kinase"/>
    <property type="match status" value="1"/>
</dbReference>
<keyword evidence="2" id="KW-0433">Leucine-rich repeat</keyword>
<evidence type="ECO:0000256" key="8">
    <source>
        <dbReference type="ARBA" id="ARBA00023170"/>
    </source>
</evidence>
<evidence type="ECO:0000256" key="2">
    <source>
        <dbReference type="ARBA" id="ARBA00022614"/>
    </source>
</evidence>
<dbReference type="Gene3D" id="3.80.10.10">
    <property type="entry name" value="Ribonuclease Inhibitor"/>
    <property type="match status" value="2"/>
</dbReference>
<dbReference type="eggNOG" id="ENOG502QPQ4">
    <property type="taxonomic scope" value="Eukaryota"/>
</dbReference>
<dbReference type="PANTHER" id="PTHR47986">
    <property type="entry name" value="OSJNBA0070M12.3 PROTEIN"/>
    <property type="match status" value="1"/>
</dbReference>
<dbReference type="InParanoid" id="A0A1U7ZH84"/>
<dbReference type="Pfam" id="PF00560">
    <property type="entry name" value="LRR_1"/>
    <property type="match status" value="1"/>
</dbReference>
<dbReference type="PRINTS" id="PR00019">
    <property type="entry name" value="LEURICHRPT"/>
</dbReference>
<keyword evidence="13" id="KW-1185">Reference proteome</keyword>
<dbReference type="FunFam" id="3.80.10.10:FF:000190">
    <property type="entry name" value="Receptor-like kinase TMK4"/>
    <property type="match status" value="1"/>
</dbReference>
<protein>
    <submittedName>
        <fullName evidence="14">Receptor-like kinase TMK4</fullName>
    </submittedName>
</protein>
<feature type="domain" description="Leucine-rich repeat-containing N-terminal plant-type" evidence="12">
    <location>
        <begin position="322"/>
        <end position="360"/>
    </location>
</feature>
<evidence type="ECO:0000256" key="6">
    <source>
        <dbReference type="ARBA" id="ARBA00022989"/>
    </source>
</evidence>
<dbReference type="OrthoDB" id="1729886at2759"/>
<comment type="subcellular location">
    <subcellularLocation>
        <location evidence="1">Membrane</location>
        <topology evidence="1">Single-pass membrane protein</topology>
    </subcellularLocation>
</comment>
<keyword evidence="6" id="KW-1133">Transmembrane helix</keyword>
<feature type="domain" description="Leucine-rich repeat-containing N-terminal plant-type" evidence="12">
    <location>
        <begin position="27"/>
        <end position="61"/>
    </location>
</feature>
<keyword evidence="4 11" id="KW-0732">Signal</keyword>
<feature type="chain" id="PRO_5010516529" evidence="11">
    <location>
        <begin position="28"/>
        <end position="496"/>
    </location>
</feature>
<evidence type="ECO:0000313" key="14">
    <source>
        <dbReference type="RefSeq" id="XP_010246966.1"/>
    </source>
</evidence>
<keyword evidence="5" id="KW-0677">Repeat</keyword>
<organism evidence="13 14">
    <name type="scientific">Nelumbo nucifera</name>
    <name type="common">Sacred lotus</name>
    <dbReference type="NCBI Taxonomy" id="4432"/>
    <lineage>
        <taxon>Eukaryota</taxon>
        <taxon>Viridiplantae</taxon>
        <taxon>Streptophyta</taxon>
        <taxon>Embryophyta</taxon>
        <taxon>Tracheophyta</taxon>
        <taxon>Spermatophyta</taxon>
        <taxon>Magnoliopsida</taxon>
        <taxon>Proteales</taxon>
        <taxon>Nelumbonaceae</taxon>
        <taxon>Nelumbo</taxon>
    </lineage>
</organism>
<accession>A0A1U7ZH84</accession>
<keyword evidence="8" id="KW-0675">Receptor</keyword>
<dbReference type="PROSITE" id="PS51450">
    <property type="entry name" value="LRR"/>
    <property type="match status" value="2"/>
</dbReference>
<gene>
    <name evidence="14" type="primary">LOC104590127</name>
</gene>
<proteinExistence type="predicted"/>
<evidence type="ECO:0000259" key="12">
    <source>
        <dbReference type="Pfam" id="PF08263"/>
    </source>
</evidence>
<dbReference type="InterPro" id="IPR052422">
    <property type="entry name" value="Auxin_Ser/Thr_Kinase"/>
</dbReference>
<dbReference type="GO" id="GO:0016020">
    <property type="term" value="C:membrane"/>
    <property type="evidence" value="ECO:0007669"/>
    <property type="project" value="UniProtKB-SubCell"/>
</dbReference>
<dbReference type="Proteomes" id="UP000189703">
    <property type="component" value="Unplaced"/>
</dbReference>
<dbReference type="RefSeq" id="XP_010246966.1">
    <property type="nucleotide sequence ID" value="XM_010248664.2"/>
</dbReference>
<dbReference type="Pfam" id="PF08263">
    <property type="entry name" value="LRRNT_2"/>
    <property type="match status" value="2"/>
</dbReference>
<dbReference type="OMA" id="EDAAYMH"/>
<dbReference type="SMART" id="SM00369">
    <property type="entry name" value="LRR_TYP"/>
    <property type="match status" value="5"/>
</dbReference>
<dbReference type="GO" id="GO:0004675">
    <property type="term" value="F:transmembrane receptor protein serine/threonine kinase activity"/>
    <property type="evidence" value="ECO:0000318"/>
    <property type="project" value="GO_Central"/>
</dbReference>
<keyword evidence="3" id="KW-0812">Transmembrane</keyword>
<dbReference type="InterPro" id="IPR032675">
    <property type="entry name" value="LRR_dom_sf"/>
</dbReference>
<dbReference type="InterPro" id="IPR013210">
    <property type="entry name" value="LRR_N_plant-typ"/>
</dbReference>
<evidence type="ECO:0000256" key="9">
    <source>
        <dbReference type="ARBA" id="ARBA00023180"/>
    </source>
</evidence>
<dbReference type="InterPro" id="IPR001611">
    <property type="entry name" value="Leu-rich_rpt"/>
</dbReference>
<evidence type="ECO:0000313" key="13">
    <source>
        <dbReference type="Proteomes" id="UP000189703"/>
    </source>
</evidence>
<evidence type="ECO:0000256" key="10">
    <source>
        <dbReference type="SAM" id="MobiDB-lite"/>
    </source>
</evidence>
<feature type="region of interest" description="Disordered" evidence="10">
    <location>
        <begin position="448"/>
        <end position="474"/>
    </location>
</feature>
<dbReference type="PANTHER" id="PTHR47986:SF10">
    <property type="entry name" value="RECEPTOR-LIKE KINASE TMK4"/>
    <property type="match status" value="1"/>
</dbReference>
<dbReference type="InterPro" id="IPR003591">
    <property type="entry name" value="Leu-rich_rpt_typical-subtyp"/>
</dbReference>
<keyword evidence="9" id="KW-0325">Glycoprotein</keyword>
<feature type="signal peptide" evidence="11">
    <location>
        <begin position="1"/>
        <end position="27"/>
    </location>
</feature>